<dbReference type="PANTHER" id="PTHR21340:SF0">
    <property type="entry name" value="BIS(5'-NUCLEOSYL)-TETRAPHOSPHATASE [ASYMMETRICAL]"/>
    <property type="match status" value="1"/>
</dbReference>
<comment type="caution">
    <text evidence="3">The sequence shown here is derived from an EMBL/GenBank/DDBJ whole genome shotgun (WGS) entry which is preliminary data.</text>
</comment>
<name>A0A9Q0AIG6_9PEZI</name>
<dbReference type="GO" id="GO:0006167">
    <property type="term" value="P:AMP biosynthetic process"/>
    <property type="evidence" value="ECO:0007669"/>
    <property type="project" value="TreeGrafter"/>
</dbReference>
<dbReference type="PROSITE" id="PS00893">
    <property type="entry name" value="NUDIX_BOX"/>
    <property type="match status" value="1"/>
</dbReference>
<dbReference type="Pfam" id="PF00293">
    <property type="entry name" value="NUDIX"/>
    <property type="match status" value="1"/>
</dbReference>
<feature type="domain" description="Nudix hydrolase" evidence="2">
    <location>
        <begin position="95"/>
        <end position="278"/>
    </location>
</feature>
<sequence>MAIESAILTEYAAVISTGYPMESKSPRAETERITLANSINYGPCSGPDGTGKLLAQIKARAITLLNGTWHKRQVRWVQNDWDVLEGQSKGYNTHALMISCGTVTIDRAAFGDRRVLLIWNKNTKAWQLPKGRKNVHEDLAAAAFRETTEETGVAVRPLYLRFRTRFTLPDDGQEGVAKKLRQRLGDSLNDRRLNESGIANLLNKDTFYFSQYPDPATGAMRHIYWYAARPERGTVSDVTLMGKEDAQVMRAQWFPAGEAVDRLKMSVERDAVALAVHYAEQMTDEEWRYSFDLE</sequence>
<dbReference type="PROSITE" id="PS51462">
    <property type="entry name" value="NUDIX"/>
    <property type="match status" value="1"/>
</dbReference>
<dbReference type="InterPro" id="IPR051325">
    <property type="entry name" value="Nudix_hydrolase_domain"/>
</dbReference>
<reference evidence="3" key="1">
    <citation type="submission" date="2021-03" db="EMBL/GenBank/DDBJ databases">
        <title>Revisited historic fungal species revealed as producer of novel bioactive compounds through whole genome sequencing and comparative genomics.</title>
        <authorList>
            <person name="Vignolle G.A."/>
            <person name="Hochenegger N."/>
            <person name="Mach R.L."/>
            <person name="Mach-Aigner A.R."/>
            <person name="Javad Rahimi M."/>
            <person name="Salim K.A."/>
            <person name="Chan C.M."/>
            <person name="Lim L.B.L."/>
            <person name="Cai F."/>
            <person name="Druzhinina I.S."/>
            <person name="U'Ren J.M."/>
            <person name="Derntl C."/>
        </authorList>
    </citation>
    <scope>NUCLEOTIDE SEQUENCE</scope>
    <source>
        <strain evidence="3">TUCIM 5799</strain>
    </source>
</reference>
<dbReference type="PANTHER" id="PTHR21340">
    <property type="entry name" value="DIADENOSINE 5,5-P1,P4-TETRAPHOSPHATE PYROPHOSPHOHYDROLASE MUTT"/>
    <property type="match status" value="1"/>
</dbReference>
<keyword evidence="4" id="KW-1185">Reference proteome</keyword>
<evidence type="ECO:0000259" key="2">
    <source>
        <dbReference type="PROSITE" id="PS51462"/>
    </source>
</evidence>
<dbReference type="Gene3D" id="3.90.79.10">
    <property type="entry name" value="Nucleoside Triphosphate Pyrophosphohydrolase"/>
    <property type="match status" value="1"/>
</dbReference>
<dbReference type="InterPro" id="IPR000086">
    <property type="entry name" value="NUDIX_hydrolase_dom"/>
</dbReference>
<dbReference type="AlphaFoldDB" id="A0A9Q0AIG6"/>
<evidence type="ECO:0000313" key="4">
    <source>
        <dbReference type="Proteomes" id="UP000829685"/>
    </source>
</evidence>
<dbReference type="Proteomes" id="UP000829685">
    <property type="component" value="Unassembled WGS sequence"/>
</dbReference>
<proteinExistence type="predicted"/>
<gene>
    <name evidence="3" type="ORF">JX265_012507</name>
</gene>
<dbReference type="EMBL" id="JAFIMR010000054">
    <property type="protein sequence ID" value="KAI1854338.1"/>
    <property type="molecule type" value="Genomic_DNA"/>
</dbReference>
<accession>A0A9Q0AIG6</accession>
<dbReference type="InterPro" id="IPR015797">
    <property type="entry name" value="NUDIX_hydrolase-like_dom_sf"/>
</dbReference>
<dbReference type="InterPro" id="IPR020084">
    <property type="entry name" value="NUDIX_hydrolase_CS"/>
</dbReference>
<evidence type="ECO:0000313" key="3">
    <source>
        <dbReference type="EMBL" id="KAI1854338.1"/>
    </source>
</evidence>
<keyword evidence="1" id="KW-0378">Hydrolase</keyword>
<dbReference type="GO" id="GO:0004081">
    <property type="term" value="F:bis(5'-nucleosyl)-tetraphosphatase (asymmetrical) activity"/>
    <property type="evidence" value="ECO:0007669"/>
    <property type="project" value="TreeGrafter"/>
</dbReference>
<organism evidence="3 4">
    <name type="scientific">Neoarthrinium moseri</name>
    <dbReference type="NCBI Taxonomy" id="1658444"/>
    <lineage>
        <taxon>Eukaryota</taxon>
        <taxon>Fungi</taxon>
        <taxon>Dikarya</taxon>
        <taxon>Ascomycota</taxon>
        <taxon>Pezizomycotina</taxon>
        <taxon>Sordariomycetes</taxon>
        <taxon>Xylariomycetidae</taxon>
        <taxon>Amphisphaeriales</taxon>
        <taxon>Apiosporaceae</taxon>
        <taxon>Neoarthrinium</taxon>
    </lineage>
</organism>
<evidence type="ECO:0000256" key="1">
    <source>
        <dbReference type="ARBA" id="ARBA00022801"/>
    </source>
</evidence>
<dbReference type="GO" id="GO:0006754">
    <property type="term" value="P:ATP biosynthetic process"/>
    <property type="evidence" value="ECO:0007669"/>
    <property type="project" value="TreeGrafter"/>
</dbReference>
<dbReference type="SUPFAM" id="SSF55811">
    <property type="entry name" value="Nudix"/>
    <property type="match status" value="1"/>
</dbReference>
<protein>
    <recommendedName>
        <fullName evidence="2">Nudix hydrolase domain-containing protein</fullName>
    </recommendedName>
</protein>